<dbReference type="Pfam" id="PF06803">
    <property type="entry name" value="DUF1232"/>
    <property type="match status" value="1"/>
</dbReference>
<gene>
    <name evidence="6" type="ORF">J2TS6_17130</name>
</gene>
<evidence type="ECO:0000256" key="4">
    <source>
        <dbReference type="ARBA" id="ARBA00023136"/>
    </source>
</evidence>
<dbReference type="CDD" id="cd00093">
    <property type="entry name" value="HTH_XRE"/>
    <property type="match status" value="1"/>
</dbReference>
<dbReference type="GO" id="GO:0003677">
    <property type="term" value="F:DNA binding"/>
    <property type="evidence" value="ECO:0007669"/>
    <property type="project" value="InterPro"/>
</dbReference>
<name>A0A919XD97_9BACL</name>
<reference evidence="6" key="1">
    <citation type="submission" date="2021-03" db="EMBL/GenBank/DDBJ databases">
        <title>Antimicrobial resistance genes in bacteria isolated from Japanese honey, and their potential for conferring macrolide and lincosamide resistance in the American foulbrood pathogen Paenibacillus larvae.</title>
        <authorList>
            <person name="Okamoto M."/>
            <person name="Kumagai M."/>
            <person name="Kanamori H."/>
            <person name="Takamatsu D."/>
        </authorList>
    </citation>
    <scope>NUCLEOTIDE SEQUENCE</scope>
    <source>
        <strain evidence="6">J2TS6</strain>
    </source>
</reference>
<keyword evidence="3" id="KW-1133">Transmembrane helix</keyword>
<organism evidence="6 7">
    <name type="scientific">Paenibacillus albilobatus</name>
    <dbReference type="NCBI Taxonomy" id="2716884"/>
    <lineage>
        <taxon>Bacteria</taxon>
        <taxon>Bacillati</taxon>
        <taxon>Bacillota</taxon>
        <taxon>Bacilli</taxon>
        <taxon>Bacillales</taxon>
        <taxon>Paenibacillaceae</taxon>
        <taxon>Paenibacillus</taxon>
    </lineage>
</organism>
<accession>A0A919XD97</accession>
<dbReference type="SUPFAM" id="SSF47413">
    <property type="entry name" value="lambda repressor-like DNA-binding domains"/>
    <property type="match status" value="1"/>
</dbReference>
<dbReference type="Pfam" id="PF01381">
    <property type="entry name" value="HTH_3"/>
    <property type="match status" value="1"/>
</dbReference>
<evidence type="ECO:0000256" key="1">
    <source>
        <dbReference type="ARBA" id="ARBA00004127"/>
    </source>
</evidence>
<dbReference type="InterPro" id="IPR010652">
    <property type="entry name" value="DUF1232"/>
</dbReference>
<dbReference type="Proteomes" id="UP000679779">
    <property type="component" value="Unassembled WGS sequence"/>
</dbReference>
<dbReference type="RefSeq" id="WP_160044676.1">
    <property type="nucleotide sequence ID" value="NZ_BORQ01000002.1"/>
</dbReference>
<sequence length="213" mass="23971">MATGHEGKQEENRLGELIKTSLRAKSLSMRKLGGMTGLDAASISRIVNGKQQPKLEHLHLFAQHLEIPIQELLSAAGFEAKETKDDISELRNALKGSGIHVENMADQIRKELHKYEAYAQTEEGRELIESSFLPKLEQLRSRGYYIDQLKDLYGEYGSGRLPEPERHVIGSALLYFVLSTDIIPDFSFPFGYIDDAIAVGIVMERLKAMRRPS</sequence>
<dbReference type="InterPro" id="IPR010982">
    <property type="entry name" value="Lambda_DNA-bd_dom_sf"/>
</dbReference>
<keyword evidence="2" id="KW-0812">Transmembrane</keyword>
<dbReference type="AlphaFoldDB" id="A0A919XD97"/>
<keyword evidence="7" id="KW-1185">Reference proteome</keyword>
<dbReference type="EMBL" id="BORQ01000002">
    <property type="protein sequence ID" value="GIO30572.1"/>
    <property type="molecule type" value="Genomic_DNA"/>
</dbReference>
<dbReference type="Gene3D" id="1.10.260.40">
    <property type="entry name" value="lambda repressor-like DNA-binding domains"/>
    <property type="match status" value="1"/>
</dbReference>
<dbReference type="SMART" id="SM00530">
    <property type="entry name" value="HTH_XRE"/>
    <property type="match status" value="1"/>
</dbReference>
<protein>
    <submittedName>
        <fullName evidence="6">Transcriptional regulator</fullName>
    </submittedName>
</protein>
<evidence type="ECO:0000313" key="6">
    <source>
        <dbReference type="EMBL" id="GIO30572.1"/>
    </source>
</evidence>
<evidence type="ECO:0000259" key="5">
    <source>
        <dbReference type="PROSITE" id="PS50943"/>
    </source>
</evidence>
<dbReference type="PROSITE" id="PS50943">
    <property type="entry name" value="HTH_CROC1"/>
    <property type="match status" value="1"/>
</dbReference>
<evidence type="ECO:0000256" key="3">
    <source>
        <dbReference type="ARBA" id="ARBA00022989"/>
    </source>
</evidence>
<dbReference type="InterPro" id="IPR001387">
    <property type="entry name" value="Cro/C1-type_HTH"/>
</dbReference>
<dbReference type="GO" id="GO:0012505">
    <property type="term" value="C:endomembrane system"/>
    <property type="evidence" value="ECO:0007669"/>
    <property type="project" value="UniProtKB-SubCell"/>
</dbReference>
<evidence type="ECO:0000256" key="2">
    <source>
        <dbReference type="ARBA" id="ARBA00022692"/>
    </source>
</evidence>
<keyword evidence="4" id="KW-0472">Membrane</keyword>
<evidence type="ECO:0000313" key="7">
    <source>
        <dbReference type="Proteomes" id="UP000679779"/>
    </source>
</evidence>
<proteinExistence type="predicted"/>
<feature type="domain" description="HTH cro/C1-type" evidence="5">
    <location>
        <begin position="18"/>
        <end position="72"/>
    </location>
</feature>
<comment type="caution">
    <text evidence="6">The sequence shown here is derived from an EMBL/GenBank/DDBJ whole genome shotgun (WGS) entry which is preliminary data.</text>
</comment>
<comment type="subcellular location">
    <subcellularLocation>
        <location evidence="1">Endomembrane system</location>
        <topology evidence="1">Multi-pass membrane protein</topology>
    </subcellularLocation>
</comment>